<evidence type="ECO:0000256" key="1">
    <source>
        <dbReference type="SAM" id="Phobius"/>
    </source>
</evidence>
<reference evidence="3" key="2">
    <citation type="submission" date="2012-08" db="EMBL/GenBank/DDBJ databases">
        <title>Finished genome of Desulfosporosinus meridiei DSM 13257.</title>
        <authorList>
            <person name="Huntemann M."/>
            <person name="Wei C.-L."/>
            <person name="Han J."/>
            <person name="Detter J.C."/>
            <person name="Han C."/>
            <person name="Davenport K."/>
            <person name="Daligault H."/>
            <person name="Erkkila T."/>
            <person name="Gu W."/>
            <person name="Munk A.C.C."/>
            <person name="Teshima H."/>
            <person name="Xu Y."/>
            <person name="Chain P."/>
            <person name="Tapia R."/>
            <person name="Chen A."/>
            <person name="Krypides N."/>
            <person name="Mavromatis K."/>
            <person name="Markowitz V."/>
            <person name="Szeto E."/>
            <person name="Ivanova N."/>
            <person name="Mikhailova N."/>
            <person name="Ovchinnikova G."/>
            <person name="Pagani I."/>
            <person name="Pati A."/>
            <person name="Goodwin L."/>
            <person name="Peters L."/>
            <person name="Pitluck S."/>
            <person name="Woyke T."/>
            <person name="Pester M."/>
            <person name="Spring S."/>
            <person name="Ollivier B."/>
            <person name="Rattei T."/>
            <person name="Klenk H.-P."/>
            <person name="Wagner M."/>
            <person name="Loy A."/>
        </authorList>
    </citation>
    <scope>NUCLEOTIDE SEQUENCE [LARGE SCALE GENOMIC DNA]</scope>
    <source>
        <strain evidence="3">ATCC BAA-275 / DSM 13257 / NCIMB 13706 / S10</strain>
    </source>
</reference>
<feature type="transmembrane region" description="Helical" evidence="1">
    <location>
        <begin position="81"/>
        <end position="98"/>
    </location>
</feature>
<gene>
    <name evidence="2" type="ordered locus">Desmer_1322</name>
</gene>
<reference evidence="2 3" key="1">
    <citation type="journal article" date="2012" name="J. Bacteriol.">
        <title>Complete genome sequences of Desulfosporosinus orientis DSM765T, Desulfosporosinus youngiae DSM17734T, Desulfosporosinus meridiei DSM13257T, and Desulfosporosinus acidiphilus DSM22704T.</title>
        <authorList>
            <person name="Pester M."/>
            <person name="Brambilla E."/>
            <person name="Alazard D."/>
            <person name="Rattei T."/>
            <person name="Weinmaier T."/>
            <person name="Han J."/>
            <person name="Lucas S."/>
            <person name="Lapidus A."/>
            <person name="Cheng J.F."/>
            <person name="Goodwin L."/>
            <person name="Pitluck S."/>
            <person name="Peters L."/>
            <person name="Ovchinnikova G."/>
            <person name="Teshima H."/>
            <person name="Detter J.C."/>
            <person name="Han C.S."/>
            <person name="Tapia R."/>
            <person name="Land M.L."/>
            <person name="Hauser L."/>
            <person name="Kyrpides N.C."/>
            <person name="Ivanova N.N."/>
            <person name="Pagani I."/>
            <person name="Huntmann M."/>
            <person name="Wei C.L."/>
            <person name="Davenport K.W."/>
            <person name="Daligault H."/>
            <person name="Chain P.S."/>
            <person name="Chen A."/>
            <person name="Mavromatis K."/>
            <person name="Markowitz V."/>
            <person name="Szeto E."/>
            <person name="Mikhailova N."/>
            <person name="Pati A."/>
            <person name="Wagner M."/>
            <person name="Woyke T."/>
            <person name="Ollivier B."/>
            <person name="Klenk H.P."/>
            <person name="Spring S."/>
            <person name="Loy A."/>
        </authorList>
    </citation>
    <scope>NUCLEOTIDE SEQUENCE [LARGE SCALE GENOMIC DNA]</scope>
    <source>
        <strain evidence="3">ATCC BAA-275 / DSM 13257 / NCIMB 13706 / S10</strain>
    </source>
</reference>
<organism evidence="2 3">
    <name type="scientific">Desulfosporosinus meridiei (strain ATCC BAA-275 / DSM 13257 / KCTC 12902 / NCIMB 13706 / S10)</name>
    <dbReference type="NCBI Taxonomy" id="768704"/>
    <lineage>
        <taxon>Bacteria</taxon>
        <taxon>Bacillati</taxon>
        <taxon>Bacillota</taxon>
        <taxon>Clostridia</taxon>
        <taxon>Eubacteriales</taxon>
        <taxon>Desulfitobacteriaceae</taxon>
        <taxon>Desulfosporosinus</taxon>
    </lineage>
</organism>
<protein>
    <submittedName>
        <fullName evidence="2">Uncharacterized protein</fullName>
    </submittedName>
</protein>
<accession>J7IXB0</accession>
<keyword evidence="1" id="KW-1133">Transmembrane helix</keyword>
<evidence type="ECO:0000313" key="3">
    <source>
        <dbReference type="Proteomes" id="UP000005262"/>
    </source>
</evidence>
<keyword evidence="1" id="KW-0472">Membrane</keyword>
<sequence>MEKIISLIIGLLGFTRKVGKMKDSMVISMLGGLVGVISMDMINILLFITKKSENTLAHVGGSMFVHKIRVNQPKNELLGQIWHMLTGIGLGIPIMYCLKATGINYHRMKGAFIGAMSWGLVYGLGGKIQLYSAKPRLTKTHFSYLLTDIVYGLFTAEAIKILSDPEVFEDNDIVLEHPSSEIGLVAK</sequence>
<feature type="transmembrane region" description="Helical" evidence="1">
    <location>
        <begin position="110"/>
        <end position="131"/>
    </location>
</feature>
<dbReference type="EMBL" id="CP003629">
    <property type="protein sequence ID" value="AFQ43331.1"/>
    <property type="molecule type" value="Genomic_DNA"/>
</dbReference>
<dbReference type="Proteomes" id="UP000005262">
    <property type="component" value="Chromosome"/>
</dbReference>
<dbReference type="KEGG" id="dmi:Desmer_1322"/>
<feature type="transmembrane region" description="Helical" evidence="1">
    <location>
        <begin position="26"/>
        <end position="48"/>
    </location>
</feature>
<name>J7IXB0_DESMD</name>
<keyword evidence="3" id="KW-1185">Reference proteome</keyword>
<evidence type="ECO:0000313" key="2">
    <source>
        <dbReference type="EMBL" id="AFQ43331.1"/>
    </source>
</evidence>
<dbReference type="HOGENOM" id="CLU_117548_0_0_9"/>
<dbReference type="OrthoDB" id="1798220at2"/>
<dbReference type="AlphaFoldDB" id="J7IXB0"/>
<dbReference type="eggNOG" id="ENOG502ZXY8">
    <property type="taxonomic scope" value="Bacteria"/>
</dbReference>
<proteinExistence type="predicted"/>
<keyword evidence="1" id="KW-0812">Transmembrane</keyword>
<dbReference type="RefSeq" id="WP_014902250.1">
    <property type="nucleotide sequence ID" value="NC_018515.1"/>
</dbReference>